<reference evidence="2 3" key="1">
    <citation type="journal article" date="2019" name="Genome Biol. Evol.">
        <title>Insights into the evolution of the New World diploid cottons (Gossypium, subgenus Houzingenia) based on genome sequencing.</title>
        <authorList>
            <person name="Grover C.E."/>
            <person name="Arick M.A. 2nd"/>
            <person name="Thrash A."/>
            <person name="Conover J.L."/>
            <person name="Sanders W.S."/>
            <person name="Peterson D.G."/>
            <person name="Frelichowski J.E."/>
            <person name="Scheffler J.A."/>
            <person name="Scheffler B.E."/>
            <person name="Wendel J.F."/>
        </authorList>
    </citation>
    <scope>NUCLEOTIDE SEQUENCE [LARGE SCALE GENOMIC DNA]</scope>
    <source>
        <strain evidence="2">157</strain>
        <tissue evidence="2">Leaf</tissue>
    </source>
</reference>
<evidence type="ECO:0000313" key="2">
    <source>
        <dbReference type="EMBL" id="MBA0560971.1"/>
    </source>
</evidence>
<protein>
    <recommendedName>
        <fullName evidence="1">Reverse transcriptase zinc-binding domain-containing protein</fullName>
    </recommendedName>
</protein>
<dbReference type="Pfam" id="PF13966">
    <property type="entry name" value="zf-RVT"/>
    <property type="match status" value="1"/>
</dbReference>
<sequence length="226" mass="25646">MVVRQRALSVVDIGQRQRWSTVVNGGNDDNPTAMMMTSIVVAVEVHDGNNNLTTSFVVLGKSPKIKIFDFHPKDPKTTSHTCYSLRLSHDDSIVVHGMIDVELMGITLFKMRDDLTQFQSMFSDPNTASESKIWDEVREKMCKVLWHELIWLPLHIPKHAVVTWMVILGRIRTKDKVVQLGIINDGQCKLCNSEIDKGNYSGLLGVSRKNVIKDNLRGSREMRVRS</sequence>
<dbReference type="Proteomes" id="UP000593572">
    <property type="component" value="Unassembled WGS sequence"/>
</dbReference>
<proteinExistence type="predicted"/>
<dbReference type="AlphaFoldDB" id="A0A7J8M8B5"/>
<dbReference type="EMBL" id="JABEZX010000007">
    <property type="protein sequence ID" value="MBA0560971.1"/>
    <property type="molecule type" value="Genomic_DNA"/>
</dbReference>
<evidence type="ECO:0000313" key="3">
    <source>
        <dbReference type="Proteomes" id="UP000593572"/>
    </source>
</evidence>
<keyword evidence="3" id="KW-1185">Reference proteome</keyword>
<accession>A0A7J8M8B5</accession>
<name>A0A7J8M8B5_9ROSI</name>
<gene>
    <name evidence="2" type="ORF">Golob_017838</name>
</gene>
<feature type="domain" description="Reverse transcriptase zinc-binding" evidence="1">
    <location>
        <begin position="131"/>
        <end position="196"/>
    </location>
</feature>
<dbReference type="InterPro" id="IPR026960">
    <property type="entry name" value="RVT-Znf"/>
</dbReference>
<evidence type="ECO:0000259" key="1">
    <source>
        <dbReference type="Pfam" id="PF13966"/>
    </source>
</evidence>
<comment type="caution">
    <text evidence="2">The sequence shown here is derived from an EMBL/GenBank/DDBJ whole genome shotgun (WGS) entry which is preliminary data.</text>
</comment>
<organism evidence="2 3">
    <name type="scientific">Gossypium lobatum</name>
    <dbReference type="NCBI Taxonomy" id="34289"/>
    <lineage>
        <taxon>Eukaryota</taxon>
        <taxon>Viridiplantae</taxon>
        <taxon>Streptophyta</taxon>
        <taxon>Embryophyta</taxon>
        <taxon>Tracheophyta</taxon>
        <taxon>Spermatophyta</taxon>
        <taxon>Magnoliopsida</taxon>
        <taxon>eudicotyledons</taxon>
        <taxon>Gunneridae</taxon>
        <taxon>Pentapetalae</taxon>
        <taxon>rosids</taxon>
        <taxon>malvids</taxon>
        <taxon>Malvales</taxon>
        <taxon>Malvaceae</taxon>
        <taxon>Malvoideae</taxon>
        <taxon>Gossypium</taxon>
    </lineage>
</organism>